<name>A0A182QFH1_9DIPT</name>
<dbReference type="AntiFam" id="ANF00149">
    <property type="entry name" value="Shadow ORF (opposite cshA)"/>
</dbReference>
<sequence>MVKASERHNNAKKEKEINHIRGHQDALAPVTECAEYVIALLLRFVTVDGHRTPSVAIDDACNVVHAPLRLDEDDRLRVRLRRNLCQQLHQLLVFLVVLAHIHYLQDVVVGRQVQRTDVDLDVVGQKLFRQIAHLLRPGGGPHQHLPVGPDLAHYLADLRLKAHVQHAIGAAPQVGDAALKKINQPPRGGNHNFGTPFEVPNLRSLRGPTENTRIVRADARSKISRHLLDLLGKFAGWCQNQSDWTISAPDVGLVLDMYQRRHDVSERLTGSGLCNTNHVTAAKCNRHALRLNGRRFAEALTLQFLHNGHGQSAVLELHTRTGHITTFQRYLMLIQITVNVRHRQAQQSGRRLVEVLLERRQILRLPLYVAKVLAIVRLSVERTPIASAITTSASTIAPEATSHRTARTATLHSSAVETTVASVQDALVNSEIEFGFSSNIAQHIVPTHNNGQLEGLGMQT</sequence>
<reference evidence="2" key="1">
    <citation type="submission" date="2014-01" db="EMBL/GenBank/DDBJ databases">
        <title>The Genome Sequence of Anopheles farauti FAR1 (V2).</title>
        <authorList>
            <consortium name="The Broad Institute Genomics Platform"/>
            <person name="Neafsey D.E."/>
            <person name="Besansky N."/>
            <person name="Howell P."/>
            <person name="Walton C."/>
            <person name="Young S.K."/>
            <person name="Zeng Q."/>
            <person name="Gargeya S."/>
            <person name="Fitzgerald M."/>
            <person name="Haas B."/>
            <person name="Abouelleil A."/>
            <person name="Allen A.W."/>
            <person name="Alvarado L."/>
            <person name="Arachchi H.M."/>
            <person name="Berlin A.M."/>
            <person name="Chapman S.B."/>
            <person name="Gainer-Dewar J."/>
            <person name="Goldberg J."/>
            <person name="Griggs A."/>
            <person name="Gujja S."/>
            <person name="Hansen M."/>
            <person name="Howarth C."/>
            <person name="Imamovic A."/>
            <person name="Ireland A."/>
            <person name="Larimer J."/>
            <person name="McCowan C."/>
            <person name="Murphy C."/>
            <person name="Pearson M."/>
            <person name="Poon T.W."/>
            <person name="Priest M."/>
            <person name="Roberts A."/>
            <person name="Saif S."/>
            <person name="Shea T."/>
            <person name="Sisk P."/>
            <person name="Sykes S."/>
            <person name="Wortman J."/>
            <person name="Nusbaum C."/>
            <person name="Birren B."/>
        </authorList>
    </citation>
    <scope>NUCLEOTIDE SEQUENCE [LARGE SCALE GENOMIC DNA]</scope>
    <source>
        <strain evidence="2">FAR1</strain>
    </source>
</reference>
<evidence type="ECO:0000313" key="1">
    <source>
        <dbReference type="EnsemblMetazoa" id="AFAF009119-PA"/>
    </source>
</evidence>
<dbReference type="AlphaFoldDB" id="A0A182QFH1"/>
<organism evidence="1 2">
    <name type="scientific">Anopheles farauti</name>
    <dbReference type="NCBI Taxonomy" id="69004"/>
    <lineage>
        <taxon>Eukaryota</taxon>
        <taxon>Metazoa</taxon>
        <taxon>Ecdysozoa</taxon>
        <taxon>Arthropoda</taxon>
        <taxon>Hexapoda</taxon>
        <taxon>Insecta</taxon>
        <taxon>Pterygota</taxon>
        <taxon>Neoptera</taxon>
        <taxon>Endopterygota</taxon>
        <taxon>Diptera</taxon>
        <taxon>Nematocera</taxon>
        <taxon>Culicoidea</taxon>
        <taxon>Culicidae</taxon>
        <taxon>Anophelinae</taxon>
        <taxon>Anopheles</taxon>
    </lineage>
</organism>
<protein>
    <submittedName>
        <fullName evidence="1">Uncharacterized protein</fullName>
    </submittedName>
</protein>
<keyword evidence="2" id="KW-1185">Reference proteome</keyword>
<accession>A0A182QFH1</accession>
<evidence type="ECO:0000313" key="2">
    <source>
        <dbReference type="Proteomes" id="UP000075886"/>
    </source>
</evidence>
<reference evidence="1" key="2">
    <citation type="submission" date="2020-05" db="UniProtKB">
        <authorList>
            <consortium name="EnsemblMetazoa"/>
        </authorList>
    </citation>
    <scope>IDENTIFICATION</scope>
    <source>
        <strain evidence="1">FAR1</strain>
    </source>
</reference>
<dbReference type="EnsemblMetazoa" id="AFAF009119-RA">
    <property type="protein sequence ID" value="AFAF009119-PA"/>
    <property type="gene ID" value="AFAF009119"/>
</dbReference>
<dbReference type="Proteomes" id="UP000075886">
    <property type="component" value="Unassembled WGS sequence"/>
</dbReference>
<dbReference type="VEuPathDB" id="VectorBase:AFAF009119"/>
<proteinExistence type="predicted"/>
<dbReference type="EMBL" id="AXCN02000361">
    <property type="status" value="NOT_ANNOTATED_CDS"/>
    <property type="molecule type" value="Genomic_DNA"/>
</dbReference>